<dbReference type="GO" id="GO:0004540">
    <property type="term" value="F:RNA nuclease activity"/>
    <property type="evidence" value="ECO:0007669"/>
    <property type="project" value="InterPro"/>
</dbReference>
<dbReference type="InterPro" id="IPR052379">
    <property type="entry name" value="Type_VII_TA_RNase"/>
</dbReference>
<protein>
    <recommendedName>
        <fullName evidence="7">DUF86 domain-containing protein</fullName>
    </recommendedName>
</protein>
<keyword evidence="3" id="KW-0378">Hydrolase</keyword>
<dbReference type="GO" id="GO:0110001">
    <property type="term" value="C:toxin-antitoxin complex"/>
    <property type="evidence" value="ECO:0007669"/>
    <property type="project" value="InterPro"/>
</dbReference>
<dbReference type="Proteomes" id="UP000002612">
    <property type="component" value="Plasmid pE33L466"/>
</dbReference>
<dbReference type="PANTHER" id="PTHR33397">
    <property type="entry name" value="UPF0331 PROTEIN YUTE"/>
    <property type="match status" value="1"/>
</dbReference>
<dbReference type="KEGG" id="bcz:pE33L466_0270"/>
<organism evidence="5 6">
    <name type="scientific">Bacillus cereus (strain ZK / E33L)</name>
    <dbReference type="NCBI Taxonomy" id="288681"/>
    <lineage>
        <taxon>Bacteria</taxon>
        <taxon>Bacillati</taxon>
        <taxon>Bacillota</taxon>
        <taxon>Bacilli</taxon>
        <taxon>Bacillales</taxon>
        <taxon>Bacillaceae</taxon>
        <taxon>Bacillus</taxon>
        <taxon>Bacillus cereus group</taxon>
    </lineage>
</organism>
<dbReference type="GO" id="GO:0016787">
    <property type="term" value="F:hydrolase activity"/>
    <property type="evidence" value="ECO:0007669"/>
    <property type="project" value="UniProtKB-KW"/>
</dbReference>
<keyword evidence="2" id="KW-0540">Nuclease</keyword>
<accession>Q4V1I5</accession>
<dbReference type="EMBL" id="CP000040">
    <property type="protein sequence ID" value="AAY60422.1"/>
    <property type="molecule type" value="Genomic_DNA"/>
</dbReference>
<keyword evidence="5" id="KW-0614">Plasmid</keyword>
<evidence type="ECO:0000256" key="3">
    <source>
        <dbReference type="ARBA" id="ARBA00022801"/>
    </source>
</evidence>
<evidence type="ECO:0000313" key="6">
    <source>
        <dbReference type="Proteomes" id="UP000002612"/>
    </source>
</evidence>
<evidence type="ECO:0008006" key="7">
    <source>
        <dbReference type="Google" id="ProtNLM"/>
    </source>
</evidence>
<sequence length="147" mass="16726">MMISRKEVLYMKNEVILNKISTIERCIKRIQDVYGNDPENLEDFTKQDSIILNIQRACEASIDLAMHIVAGKKLGLPQSSREAFDLLVTAGLLSADLANKLKAMVGFRNIAVHDYQSVNLDIVRQIIEKHLTDFKLFTKEVMGILEF</sequence>
<dbReference type="Gene3D" id="1.20.120.580">
    <property type="entry name" value="bsu32300-like"/>
    <property type="match status" value="1"/>
</dbReference>
<dbReference type="NCBIfam" id="NF047751">
    <property type="entry name" value="HepT_toxin"/>
    <property type="match status" value="1"/>
</dbReference>
<comment type="similarity">
    <text evidence="4">Belongs to the HepT RNase toxin family.</text>
</comment>
<reference evidence="6" key="1">
    <citation type="journal article" date="2006" name="J. Bacteriol.">
        <title>Pathogenomic sequence analysis of Bacillus cereus and Bacillus thuringiensis isolates closely related to Bacillus anthracis.</title>
        <authorList>
            <person name="Han C.S."/>
            <person name="Xie G."/>
            <person name="Challacombe J.F."/>
            <person name="Altherr M.R."/>
            <person name="Bhotika S.S."/>
            <person name="Brown N."/>
            <person name="Bruce D."/>
            <person name="Campbell C.S."/>
            <person name="Campbell M.L."/>
            <person name="Chen J."/>
            <person name="Chertkov O."/>
            <person name="Cleland C."/>
            <person name="Dimitrijevic M."/>
            <person name="Doggett N.A."/>
            <person name="Fawcett J.J."/>
            <person name="Glavina T."/>
            <person name="Goodwin L.A."/>
            <person name="Green L.D."/>
            <person name="Hill K.K."/>
            <person name="Hitchcock P."/>
            <person name="Jackson P.J."/>
            <person name="Keim P."/>
            <person name="Kewalramani A.R."/>
            <person name="Longmire J."/>
            <person name="Lucas S."/>
            <person name="Malfatti S."/>
            <person name="McMurry K."/>
            <person name="Meincke L.J."/>
            <person name="Misra M."/>
            <person name="Moseman B.L."/>
            <person name="Mundt M."/>
            <person name="Munk A.C."/>
            <person name="Okinaka R.T."/>
            <person name="Parson-Quintana B."/>
            <person name="Reilly L.P."/>
            <person name="Richardson P."/>
            <person name="Robinson D.L."/>
            <person name="Rubin E."/>
            <person name="Saunders E."/>
            <person name="Tapia R."/>
            <person name="Tesmer J.G."/>
            <person name="Thayer N."/>
            <person name="Thompson L.S."/>
            <person name="Tice H."/>
            <person name="Ticknor L.O."/>
            <person name="Wills P.L."/>
            <person name="Brettin T.S."/>
            <person name="Gilna P."/>
        </authorList>
    </citation>
    <scope>NUCLEOTIDE SEQUENCE [LARGE SCALE GENOMIC DNA]</scope>
    <source>
        <strain evidence="6">ZK / E33L</strain>
        <plasmid evidence="6">pE33L466</plasmid>
    </source>
</reference>
<evidence type="ECO:0000256" key="2">
    <source>
        <dbReference type="ARBA" id="ARBA00022722"/>
    </source>
</evidence>
<evidence type="ECO:0000256" key="4">
    <source>
        <dbReference type="ARBA" id="ARBA00024207"/>
    </source>
</evidence>
<dbReference type="AlphaFoldDB" id="Q4V1I5"/>
<gene>
    <name evidence="5" type="ordered locus">pE33L466_0270</name>
</gene>
<name>Q4V1I5_BACCZ</name>
<dbReference type="Pfam" id="PF01934">
    <property type="entry name" value="HepT-like"/>
    <property type="match status" value="1"/>
</dbReference>
<evidence type="ECO:0000313" key="5">
    <source>
        <dbReference type="EMBL" id="AAY60422.1"/>
    </source>
</evidence>
<dbReference type="InterPro" id="IPR008201">
    <property type="entry name" value="HepT-like"/>
</dbReference>
<evidence type="ECO:0000256" key="1">
    <source>
        <dbReference type="ARBA" id="ARBA00022649"/>
    </source>
</evidence>
<dbReference type="InterPro" id="IPR037038">
    <property type="entry name" value="HepT-like_sf"/>
</dbReference>
<geneLocation type="plasmid" evidence="5 6">
    <name>pE33L466</name>
</geneLocation>
<dbReference type="PANTHER" id="PTHR33397:SF3">
    <property type="entry name" value="MRNA NUCLEASE HEPT"/>
    <property type="match status" value="1"/>
</dbReference>
<proteinExistence type="inferred from homology"/>
<keyword evidence="1" id="KW-1277">Toxin-antitoxin system</keyword>